<dbReference type="EMBL" id="FQUU01000025">
    <property type="protein sequence ID" value="SHF95661.1"/>
    <property type="molecule type" value="Genomic_DNA"/>
</dbReference>
<dbReference type="AlphaFoldDB" id="A0A1M5FWU5"/>
<dbReference type="RefSeq" id="WP_072837073.1">
    <property type="nucleotide sequence ID" value="NZ_FQUU01000025.1"/>
</dbReference>
<organism evidence="2 3">
    <name type="scientific">Flavisolibacter ginsengisoli DSM 18119</name>
    <dbReference type="NCBI Taxonomy" id="1121884"/>
    <lineage>
        <taxon>Bacteria</taxon>
        <taxon>Pseudomonadati</taxon>
        <taxon>Bacteroidota</taxon>
        <taxon>Chitinophagia</taxon>
        <taxon>Chitinophagales</taxon>
        <taxon>Chitinophagaceae</taxon>
        <taxon>Flavisolibacter</taxon>
    </lineage>
</organism>
<keyword evidence="1" id="KW-1133">Transmembrane helix</keyword>
<name>A0A1M5FWU5_9BACT</name>
<protein>
    <submittedName>
        <fullName evidence="2">Uncharacterized protein</fullName>
    </submittedName>
</protein>
<dbReference type="Proteomes" id="UP000184048">
    <property type="component" value="Unassembled WGS sequence"/>
</dbReference>
<evidence type="ECO:0000256" key="1">
    <source>
        <dbReference type="SAM" id="Phobius"/>
    </source>
</evidence>
<dbReference type="OrthoDB" id="680459at2"/>
<gene>
    <name evidence="2" type="ORF">SAMN02745131_03959</name>
</gene>
<sequence>MSESLKDILSNLNPDIDQETLLQYLQGKLSAEQQHEVEKQMMDNDFESDALEGLEGFSDKKKLSSVLDQLNYDLKQKTLKKKKRRGKPELSIDPWILVTVLVILILVITSFFIIHRYLQH</sequence>
<accession>A0A1M5FWU5</accession>
<keyword evidence="1" id="KW-0472">Membrane</keyword>
<keyword evidence="3" id="KW-1185">Reference proteome</keyword>
<dbReference type="STRING" id="1121884.SAMN02745131_03959"/>
<proteinExistence type="predicted"/>
<evidence type="ECO:0000313" key="2">
    <source>
        <dbReference type="EMBL" id="SHF95661.1"/>
    </source>
</evidence>
<evidence type="ECO:0000313" key="3">
    <source>
        <dbReference type="Proteomes" id="UP000184048"/>
    </source>
</evidence>
<keyword evidence="1" id="KW-0812">Transmembrane</keyword>
<feature type="transmembrane region" description="Helical" evidence="1">
    <location>
        <begin position="90"/>
        <end position="114"/>
    </location>
</feature>
<reference evidence="2 3" key="1">
    <citation type="submission" date="2016-11" db="EMBL/GenBank/DDBJ databases">
        <authorList>
            <person name="Jaros S."/>
            <person name="Januszkiewicz K."/>
            <person name="Wedrychowicz H."/>
        </authorList>
    </citation>
    <scope>NUCLEOTIDE SEQUENCE [LARGE SCALE GENOMIC DNA]</scope>
    <source>
        <strain evidence="2 3">DSM 18119</strain>
    </source>
</reference>